<dbReference type="Pfam" id="PF10518">
    <property type="entry name" value="TAT_signal"/>
    <property type="match status" value="1"/>
</dbReference>
<dbReference type="InterPro" id="IPR027056">
    <property type="entry name" value="Gluconate_2DH_su3"/>
</dbReference>
<dbReference type="EMBL" id="FOXA01000009">
    <property type="protein sequence ID" value="SFP61341.1"/>
    <property type="molecule type" value="Genomic_DNA"/>
</dbReference>
<dbReference type="PROSITE" id="PS51318">
    <property type="entry name" value="TAT"/>
    <property type="match status" value="1"/>
</dbReference>
<evidence type="ECO:0000256" key="1">
    <source>
        <dbReference type="SAM" id="MobiDB-lite"/>
    </source>
</evidence>
<dbReference type="NCBIfam" id="TIGR01409">
    <property type="entry name" value="TAT_signal_seq"/>
    <property type="match status" value="1"/>
</dbReference>
<gene>
    <name evidence="2" type="ORF">SAMN04488047_10962</name>
</gene>
<dbReference type="STRING" id="441119.SAMN04488047_10962"/>
<dbReference type="Pfam" id="PF13618">
    <property type="entry name" value="Gluconate_2-dh3"/>
    <property type="match status" value="1"/>
</dbReference>
<name>A0A1I5RSV3_9RHOB</name>
<accession>A0A1I5RSV3</accession>
<reference evidence="2 3" key="1">
    <citation type="submission" date="2016-10" db="EMBL/GenBank/DDBJ databases">
        <authorList>
            <person name="de Groot N.N."/>
        </authorList>
    </citation>
    <scope>NUCLEOTIDE SEQUENCE [LARGE SCALE GENOMIC DNA]</scope>
    <source>
        <strain evidence="2 3">DSM 19547</strain>
    </source>
</reference>
<dbReference type="RefSeq" id="WP_218153092.1">
    <property type="nucleotide sequence ID" value="NZ_FOXA01000009.1"/>
</dbReference>
<evidence type="ECO:0000313" key="2">
    <source>
        <dbReference type="EMBL" id="SFP61341.1"/>
    </source>
</evidence>
<proteinExistence type="predicted"/>
<dbReference type="InterPro" id="IPR019546">
    <property type="entry name" value="TAT_signal_bac_arc"/>
</dbReference>
<feature type="region of interest" description="Disordered" evidence="1">
    <location>
        <begin position="21"/>
        <end position="42"/>
    </location>
</feature>
<feature type="compositionally biased region" description="Basic and acidic residues" evidence="1">
    <location>
        <begin position="31"/>
        <end position="42"/>
    </location>
</feature>
<dbReference type="AlphaFoldDB" id="A0A1I5RSV3"/>
<organism evidence="2 3">
    <name type="scientific">Tranquillimonas alkanivorans</name>
    <dbReference type="NCBI Taxonomy" id="441119"/>
    <lineage>
        <taxon>Bacteria</taxon>
        <taxon>Pseudomonadati</taxon>
        <taxon>Pseudomonadota</taxon>
        <taxon>Alphaproteobacteria</taxon>
        <taxon>Rhodobacterales</taxon>
        <taxon>Roseobacteraceae</taxon>
        <taxon>Tranquillimonas</taxon>
    </lineage>
</organism>
<protein>
    <submittedName>
        <fullName evidence="2">Gluconate 2-dehydrogenase gamma chain</fullName>
    </submittedName>
</protein>
<evidence type="ECO:0000313" key="3">
    <source>
        <dbReference type="Proteomes" id="UP000199356"/>
    </source>
</evidence>
<dbReference type="InterPro" id="IPR006311">
    <property type="entry name" value="TAT_signal"/>
</dbReference>
<keyword evidence="3" id="KW-1185">Reference proteome</keyword>
<sequence>MKGLSRRDLLKAGAAGAALTVPGTSGYAQEADTRPMPPERPDGPLDTALEYGRDEDVLLWFKPDEAKFVEAAIARLIPADDEWPGAKEAGVLVYIDRQLSGAYGSGARMFLNGPWKPDAPPQQGYQLRYTPAELYRLGIKQTREWLGERDDRELWDMEDAEIDEVLSALESGKAQLPSVPAPVFFETLLANTVEGWFADPVYGGNRDMVSWRMVGFPGGYAQYLELVDNYNYRYDREPMGIAGGAALFAQQARKEDG</sequence>
<dbReference type="Proteomes" id="UP000199356">
    <property type="component" value="Unassembled WGS sequence"/>
</dbReference>